<dbReference type="InterPro" id="IPR002921">
    <property type="entry name" value="Fungal_lipase-type"/>
</dbReference>
<gene>
    <name evidence="4" type="ORF">F5878DRAFT_226696</name>
</gene>
<dbReference type="PANTHER" id="PTHR46640:SF1">
    <property type="entry name" value="FUNGAL LIPASE-LIKE DOMAIN-CONTAINING PROTEIN-RELATED"/>
    <property type="match status" value="1"/>
</dbReference>
<keyword evidence="2" id="KW-0378">Hydrolase</keyword>
<protein>
    <submittedName>
        <fullName evidence="4">Alpha/beta-hydrolase</fullName>
    </submittedName>
</protein>
<dbReference type="GO" id="GO:0016787">
    <property type="term" value="F:hydrolase activity"/>
    <property type="evidence" value="ECO:0007669"/>
    <property type="project" value="UniProtKB-KW"/>
</dbReference>
<proteinExistence type="predicted"/>
<comment type="caution">
    <text evidence="4">The sequence shown here is derived from an EMBL/GenBank/DDBJ whole genome shotgun (WGS) entry which is preliminary data.</text>
</comment>
<keyword evidence="5" id="KW-1185">Reference proteome</keyword>
<feature type="domain" description="Fungal lipase-type" evidence="3">
    <location>
        <begin position="116"/>
        <end position="258"/>
    </location>
</feature>
<dbReference type="EMBL" id="MU805967">
    <property type="protein sequence ID" value="KAJ3843804.1"/>
    <property type="molecule type" value="Genomic_DNA"/>
</dbReference>
<keyword evidence="1" id="KW-0732">Signal</keyword>
<dbReference type="Gene3D" id="3.40.50.1820">
    <property type="entry name" value="alpha/beta hydrolase"/>
    <property type="match status" value="1"/>
</dbReference>
<evidence type="ECO:0000256" key="1">
    <source>
        <dbReference type="ARBA" id="ARBA00022729"/>
    </source>
</evidence>
<evidence type="ECO:0000313" key="4">
    <source>
        <dbReference type="EMBL" id="KAJ3843804.1"/>
    </source>
</evidence>
<accession>A0AA38PIZ2</accession>
<dbReference type="InterPro" id="IPR051299">
    <property type="entry name" value="AB_hydrolase_lip/est"/>
</dbReference>
<evidence type="ECO:0000259" key="3">
    <source>
        <dbReference type="Pfam" id="PF01764"/>
    </source>
</evidence>
<evidence type="ECO:0000256" key="2">
    <source>
        <dbReference type="ARBA" id="ARBA00022801"/>
    </source>
</evidence>
<name>A0AA38PIZ2_9AGAR</name>
<organism evidence="4 5">
    <name type="scientific">Lentinula raphanica</name>
    <dbReference type="NCBI Taxonomy" id="153919"/>
    <lineage>
        <taxon>Eukaryota</taxon>
        <taxon>Fungi</taxon>
        <taxon>Dikarya</taxon>
        <taxon>Basidiomycota</taxon>
        <taxon>Agaricomycotina</taxon>
        <taxon>Agaricomycetes</taxon>
        <taxon>Agaricomycetidae</taxon>
        <taxon>Agaricales</taxon>
        <taxon>Marasmiineae</taxon>
        <taxon>Omphalotaceae</taxon>
        <taxon>Lentinula</taxon>
    </lineage>
</organism>
<dbReference type="Pfam" id="PF01764">
    <property type="entry name" value="Lipase_3"/>
    <property type="match status" value="1"/>
</dbReference>
<evidence type="ECO:0000313" key="5">
    <source>
        <dbReference type="Proteomes" id="UP001163846"/>
    </source>
</evidence>
<dbReference type="SUPFAM" id="SSF53474">
    <property type="entry name" value="alpha/beta-Hydrolases"/>
    <property type="match status" value="1"/>
</dbReference>
<dbReference type="AlphaFoldDB" id="A0AA38PIZ2"/>
<dbReference type="PANTHER" id="PTHR46640">
    <property type="entry name" value="TRIACYLGLYCEROL LIPASE, PUTATIVE (AFU_ORTHOLOGUE AFUA_6G06510)-RELATED"/>
    <property type="match status" value="1"/>
</dbReference>
<dbReference type="GO" id="GO:0006629">
    <property type="term" value="P:lipid metabolic process"/>
    <property type="evidence" value="ECO:0007669"/>
    <property type="project" value="InterPro"/>
</dbReference>
<dbReference type="Proteomes" id="UP001163846">
    <property type="component" value="Unassembled WGS sequence"/>
</dbReference>
<dbReference type="InterPro" id="IPR029058">
    <property type="entry name" value="AB_hydrolase_fold"/>
</dbReference>
<dbReference type="CDD" id="cd00519">
    <property type="entry name" value="Lipase_3"/>
    <property type="match status" value="1"/>
</dbReference>
<sequence>MLVHHNFLVTPKLVFVFTVILHAHLALSFPLSHLFHHANVSSEPTTDVTPDFISSTLLRPALFTRAIYCGEENVTKWECEPCEALGNDVRVIKWGGDDNAIPNYIVAHDNSTNTIVVSHRGTNTKSFLSILTDLEIKHAHLDKSIFNQSNDDITVHAGFQDTFKQTSSIILEVVKKALAEHQSHSLLIAGHSQGAAIATLDAVMLHEQLDSSIKKSVVVFGLPRMGNEHWANYVDSTIGSDFHRVTDRKDPIPDVPPHLLNFFHPSGEIHIQEVDNAGQATKVVNCPGQENEHCSEGNSVFHDEFLNHRGPYFHNISFTCKNL</sequence>
<reference evidence="4" key="1">
    <citation type="submission" date="2022-08" db="EMBL/GenBank/DDBJ databases">
        <authorList>
            <consortium name="DOE Joint Genome Institute"/>
            <person name="Min B."/>
            <person name="Riley R."/>
            <person name="Sierra-Patev S."/>
            <person name="Naranjo-Ortiz M."/>
            <person name="Looney B."/>
            <person name="Konkel Z."/>
            <person name="Slot J.C."/>
            <person name="Sakamoto Y."/>
            <person name="Steenwyk J.L."/>
            <person name="Rokas A."/>
            <person name="Carro J."/>
            <person name="Camarero S."/>
            <person name="Ferreira P."/>
            <person name="Molpeceres G."/>
            <person name="Ruiz-Duenas F.J."/>
            <person name="Serrano A."/>
            <person name="Henrissat B."/>
            <person name="Drula E."/>
            <person name="Hughes K.W."/>
            <person name="Mata J.L."/>
            <person name="Ishikawa N.K."/>
            <person name="Vargas-Isla R."/>
            <person name="Ushijima S."/>
            <person name="Smith C.A."/>
            <person name="Ahrendt S."/>
            <person name="Andreopoulos W."/>
            <person name="He G."/>
            <person name="Labutti K."/>
            <person name="Lipzen A."/>
            <person name="Ng V."/>
            <person name="Sandor L."/>
            <person name="Barry K."/>
            <person name="Martinez A.T."/>
            <person name="Xiao Y."/>
            <person name="Gibbons J.G."/>
            <person name="Terashima K."/>
            <person name="Hibbett D.S."/>
            <person name="Grigoriev I.V."/>
        </authorList>
    </citation>
    <scope>NUCLEOTIDE SEQUENCE</scope>
    <source>
        <strain evidence="4">TFB9207</strain>
    </source>
</reference>